<feature type="transmembrane region" description="Helical" evidence="3">
    <location>
        <begin position="82"/>
        <end position="101"/>
    </location>
</feature>
<evidence type="ECO:0000256" key="3">
    <source>
        <dbReference type="SAM" id="Phobius"/>
    </source>
</evidence>
<keyword evidence="5" id="KW-0863">Zinc-finger</keyword>
<protein>
    <recommendedName>
        <fullName evidence="2">Anti-sigma-W factor RsiW</fullName>
    </recommendedName>
</protein>
<keyword evidence="5" id="KW-0479">Metal-binding</keyword>
<proteinExistence type="inferred from homology"/>
<gene>
    <name evidence="5" type="ORF">SAMN02745196_01834</name>
</gene>
<accession>A0A1M5WSD3</accession>
<keyword evidence="5" id="KW-0862">Zinc</keyword>
<evidence type="ECO:0000313" key="6">
    <source>
        <dbReference type="Proteomes" id="UP000184526"/>
    </source>
</evidence>
<evidence type="ECO:0000256" key="1">
    <source>
        <dbReference type="ARBA" id="ARBA00024353"/>
    </source>
</evidence>
<dbReference type="Pfam" id="PF13490">
    <property type="entry name" value="zf-HC2"/>
    <property type="match status" value="1"/>
</dbReference>
<keyword evidence="3" id="KW-0472">Membrane</keyword>
<keyword evidence="3" id="KW-0812">Transmembrane</keyword>
<dbReference type="EMBL" id="FQXP01000006">
    <property type="protein sequence ID" value="SHH90430.1"/>
    <property type="molecule type" value="Genomic_DNA"/>
</dbReference>
<reference evidence="5 6" key="1">
    <citation type="submission" date="2016-11" db="EMBL/GenBank/DDBJ databases">
        <authorList>
            <person name="Jaros S."/>
            <person name="Januszkiewicz K."/>
            <person name="Wedrychowicz H."/>
        </authorList>
    </citation>
    <scope>NUCLEOTIDE SEQUENCE [LARGE SCALE GENOMIC DNA]</scope>
    <source>
        <strain evidence="5 6">DSM 3089</strain>
    </source>
</reference>
<dbReference type="GO" id="GO:0008270">
    <property type="term" value="F:zinc ion binding"/>
    <property type="evidence" value="ECO:0007669"/>
    <property type="project" value="UniProtKB-KW"/>
</dbReference>
<dbReference type="InterPro" id="IPR027383">
    <property type="entry name" value="Znf_put"/>
</dbReference>
<sequence length="102" mass="12334">MECVNFRNYMHKYINGELSEELKLEFEQHRDECPMCKMFLEEELYLESLIKDIKEKETEYICKESNKRESFNEKNTYSRKQAVNTIKVMYYIAPAIVIFLIG</sequence>
<evidence type="ECO:0000259" key="4">
    <source>
        <dbReference type="Pfam" id="PF13490"/>
    </source>
</evidence>
<dbReference type="InterPro" id="IPR041916">
    <property type="entry name" value="Anti_sigma_zinc_sf"/>
</dbReference>
<dbReference type="Gene3D" id="1.10.10.1320">
    <property type="entry name" value="Anti-sigma factor, zinc-finger domain"/>
    <property type="match status" value="1"/>
</dbReference>
<evidence type="ECO:0000313" key="5">
    <source>
        <dbReference type="EMBL" id="SHH90430.1"/>
    </source>
</evidence>
<feature type="domain" description="Putative zinc-finger" evidence="4">
    <location>
        <begin position="5"/>
        <end position="34"/>
    </location>
</feature>
<dbReference type="Proteomes" id="UP000184526">
    <property type="component" value="Unassembled WGS sequence"/>
</dbReference>
<keyword evidence="3" id="KW-1133">Transmembrane helix</keyword>
<evidence type="ECO:0000256" key="2">
    <source>
        <dbReference type="ARBA" id="ARBA00024438"/>
    </source>
</evidence>
<keyword evidence="6" id="KW-1185">Reference proteome</keyword>
<name>A0A1M5WSD3_9CLOT</name>
<dbReference type="RefSeq" id="WP_072831720.1">
    <property type="nucleotide sequence ID" value="NZ_FQXP01000006.1"/>
</dbReference>
<dbReference type="AlphaFoldDB" id="A0A1M5WSD3"/>
<comment type="similarity">
    <text evidence="1">Belongs to the zinc-associated anti-sigma factor (ZAS) superfamily. Anti-sigma-W factor family.</text>
</comment>
<dbReference type="OrthoDB" id="2882585at2"/>
<organism evidence="5 6">
    <name type="scientific">Clostridium collagenovorans DSM 3089</name>
    <dbReference type="NCBI Taxonomy" id="1121306"/>
    <lineage>
        <taxon>Bacteria</taxon>
        <taxon>Bacillati</taxon>
        <taxon>Bacillota</taxon>
        <taxon>Clostridia</taxon>
        <taxon>Eubacteriales</taxon>
        <taxon>Clostridiaceae</taxon>
        <taxon>Clostridium</taxon>
    </lineage>
</organism>